<name>A0A812W4N2_SYMPI</name>
<reference evidence="3" key="1">
    <citation type="submission" date="2021-02" db="EMBL/GenBank/DDBJ databases">
        <authorList>
            <person name="Dougan E. K."/>
            <person name="Rhodes N."/>
            <person name="Thang M."/>
            <person name="Chan C."/>
        </authorList>
    </citation>
    <scope>NUCLEOTIDE SEQUENCE</scope>
</reference>
<feature type="compositionally biased region" description="Basic and acidic residues" evidence="1">
    <location>
        <begin position="229"/>
        <end position="239"/>
    </location>
</feature>
<dbReference type="CDD" id="cd22771">
    <property type="entry name" value="OTU_plant_OTU7-like"/>
    <property type="match status" value="1"/>
</dbReference>
<dbReference type="GO" id="GO:0004843">
    <property type="term" value="F:cysteine-type deubiquitinase activity"/>
    <property type="evidence" value="ECO:0007669"/>
    <property type="project" value="TreeGrafter"/>
</dbReference>
<accession>A0A812W4N2</accession>
<dbReference type="Gene3D" id="3.90.70.80">
    <property type="match status" value="1"/>
</dbReference>
<dbReference type="InterPro" id="IPR050704">
    <property type="entry name" value="Peptidase_C85-like"/>
</dbReference>
<feature type="region of interest" description="Disordered" evidence="1">
    <location>
        <begin position="215"/>
        <end position="239"/>
    </location>
</feature>
<dbReference type="AlphaFoldDB" id="A0A812W4N2"/>
<dbReference type="Proteomes" id="UP000649617">
    <property type="component" value="Unassembled WGS sequence"/>
</dbReference>
<comment type="caution">
    <text evidence="3">The sequence shown here is derived from an EMBL/GenBank/DDBJ whole genome shotgun (WGS) entry which is preliminary data.</text>
</comment>
<sequence>MSDGGYGGSAPSLDSLFKGKAKKKIKPMNFNPAFKAAGPMVPKGPADQDLLKSCGLWVKEVEGDGACLFRAFADQLVADETDAHAQMRERCVDFMEAHRDDFEPFIDEDFEGYCSRMREKCTWGGHVEAQALARLNGVNAVIYQPSQASGKPDQILRSAVEITASSEDARCVQLSFHPTHHAGQHYNSVRCCTDSGSGAAELVSFSEIKRRIEETLRPKESAVPDEAEDRGAPKGDDSA</sequence>
<gene>
    <name evidence="3" type="primary">OTU7</name>
    <name evidence="3" type="ORF">SPIL2461_LOCUS17803</name>
</gene>
<dbReference type="GO" id="GO:0016579">
    <property type="term" value="P:protein deubiquitination"/>
    <property type="evidence" value="ECO:0007669"/>
    <property type="project" value="TreeGrafter"/>
</dbReference>
<evidence type="ECO:0000256" key="1">
    <source>
        <dbReference type="SAM" id="MobiDB-lite"/>
    </source>
</evidence>
<protein>
    <submittedName>
        <fullName evidence="3">OTU7 protein</fullName>
    </submittedName>
</protein>
<dbReference type="InterPro" id="IPR038765">
    <property type="entry name" value="Papain-like_cys_pep_sf"/>
</dbReference>
<evidence type="ECO:0000259" key="2">
    <source>
        <dbReference type="PROSITE" id="PS50802"/>
    </source>
</evidence>
<dbReference type="OrthoDB" id="427306at2759"/>
<evidence type="ECO:0000313" key="3">
    <source>
        <dbReference type="EMBL" id="CAE7658932.1"/>
    </source>
</evidence>
<dbReference type="PROSITE" id="PS50802">
    <property type="entry name" value="OTU"/>
    <property type="match status" value="1"/>
</dbReference>
<organism evidence="3 4">
    <name type="scientific">Symbiodinium pilosum</name>
    <name type="common">Dinoflagellate</name>
    <dbReference type="NCBI Taxonomy" id="2952"/>
    <lineage>
        <taxon>Eukaryota</taxon>
        <taxon>Sar</taxon>
        <taxon>Alveolata</taxon>
        <taxon>Dinophyceae</taxon>
        <taxon>Suessiales</taxon>
        <taxon>Symbiodiniaceae</taxon>
        <taxon>Symbiodinium</taxon>
    </lineage>
</organism>
<evidence type="ECO:0000313" key="4">
    <source>
        <dbReference type="Proteomes" id="UP000649617"/>
    </source>
</evidence>
<dbReference type="Pfam" id="PF02338">
    <property type="entry name" value="OTU"/>
    <property type="match status" value="1"/>
</dbReference>
<dbReference type="PANTHER" id="PTHR12419">
    <property type="entry name" value="OTU DOMAIN CONTAINING PROTEIN"/>
    <property type="match status" value="1"/>
</dbReference>
<dbReference type="SUPFAM" id="SSF54001">
    <property type="entry name" value="Cysteine proteinases"/>
    <property type="match status" value="1"/>
</dbReference>
<dbReference type="PANTHER" id="PTHR12419:SF7">
    <property type="entry name" value="OTU DOMAIN-CONTAINING PROTEIN 3"/>
    <property type="match status" value="1"/>
</dbReference>
<keyword evidence="4" id="KW-1185">Reference proteome</keyword>
<dbReference type="EMBL" id="CAJNIZ010043393">
    <property type="protein sequence ID" value="CAE7658932.1"/>
    <property type="molecule type" value="Genomic_DNA"/>
</dbReference>
<feature type="domain" description="OTU" evidence="2">
    <location>
        <begin position="56"/>
        <end position="192"/>
    </location>
</feature>
<proteinExistence type="predicted"/>
<dbReference type="InterPro" id="IPR003323">
    <property type="entry name" value="OTU_dom"/>
</dbReference>